<sequence>MLRICFIILLIICLLFISYKKREGFTDSHLNGIDIIYWINLDRSTERKDLMNEMFKDEVFKGIPNERISAVDGENEELVYSKFKTDNYNVSGAKEYACLLSHLDTINKFDKSKYDVALILEDDCTLELKKYWTKSIKDIINNAPKDWEVIMLNYIILPGNEHPFLKWKKDSDYTNVLPSGTLSYIINKKGSKKLINLSENIYVLNDVHHVADAYVYNNTITYCYKYPMFIYKKDNDSYISDGHNGINEYSRNVIINNYESIM</sequence>
<name>A0A6C0ESE7_9ZZZZ</name>
<organism evidence="2">
    <name type="scientific">viral metagenome</name>
    <dbReference type="NCBI Taxonomy" id="1070528"/>
    <lineage>
        <taxon>unclassified sequences</taxon>
        <taxon>metagenomes</taxon>
        <taxon>organismal metagenomes</taxon>
    </lineage>
</organism>
<accession>A0A6C0ESE7</accession>
<reference evidence="2" key="1">
    <citation type="journal article" date="2020" name="Nature">
        <title>Giant virus diversity and host interactions through global metagenomics.</title>
        <authorList>
            <person name="Schulz F."/>
            <person name="Roux S."/>
            <person name="Paez-Espino D."/>
            <person name="Jungbluth S."/>
            <person name="Walsh D.A."/>
            <person name="Denef V.J."/>
            <person name="McMahon K.D."/>
            <person name="Konstantinidis K.T."/>
            <person name="Eloe-Fadrosh E.A."/>
            <person name="Kyrpides N.C."/>
            <person name="Woyke T."/>
        </authorList>
    </citation>
    <scope>NUCLEOTIDE SEQUENCE</scope>
    <source>
        <strain evidence="2">GVMAG-M-3300009159-65</strain>
    </source>
</reference>
<feature type="domain" description="Glycosyl transferase family 25" evidence="1">
    <location>
        <begin position="36"/>
        <end position="206"/>
    </location>
</feature>
<proteinExistence type="predicted"/>
<dbReference type="InterPro" id="IPR002654">
    <property type="entry name" value="Glyco_trans_25"/>
</dbReference>
<protein>
    <recommendedName>
        <fullName evidence="1">Glycosyl transferase family 25 domain-containing protein</fullName>
    </recommendedName>
</protein>
<dbReference type="Pfam" id="PF01755">
    <property type="entry name" value="Glyco_transf_25"/>
    <property type="match status" value="1"/>
</dbReference>
<evidence type="ECO:0000313" key="2">
    <source>
        <dbReference type="EMBL" id="QHT32106.1"/>
    </source>
</evidence>
<dbReference type="CDD" id="cd06532">
    <property type="entry name" value="Glyco_transf_25"/>
    <property type="match status" value="1"/>
</dbReference>
<dbReference type="EMBL" id="MN738931">
    <property type="protein sequence ID" value="QHT32106.1"/>
    <property type="molecule type" value="Genomic_DNA"/>
</dbReference>
<evidence type="ECO:0000259" key="1">
    <source>
        <dbReference type="Pfam" id="PF01755"/>
    </source>
</evidence>
<dbReference type="AlphaFoldDB" id="A0A6C0ESE7"/>